<dbReference type="GO" id="GO:0016773">
    <property type="term" value="F:phosphotransferase activity, alcohol group as acceptor"/>
    <property type="evidence" value="ECO:0007669"/>
    <property type="project" value="InterPro"/>
</dbReference>
<proteinExistence type="predicted"/>
<feature type="compositionally biased region" description="Low complexity" evidence="1">
    <location>
        <begin position="1"/>
        <end position="13"/>
    </location>
</feature>
<evidence type="ECO:0000313" key="2">
    <source>
        <dbReference type="EMBL" id="MPV90171.1"/>
    </source>
</evidence>
<keyword evidence="2" id="KW-0808">Transferase</keyword>
<name>A0A7J9UZU9_9MICO</name>
<dbReference type="SUPFAM" id="SSF56112">
    <property type="entry name" value="Protein kinase-like (PK-like)"/>
    <property type="match status" value="1"/>
</dbReference>
<feature type="region of interest" description="Disordered" evidence="1">
    <location>
        <begin position="1"/>
        <end position="22"/>
    </location>
</feature>
<protein>
    <submittedName>
        <fullName evidence="2">Phosphotransferase</fullName>
    </submittedName>
</protein>
<dbReference type="Pfam" id="PF04655">
    <property type="entry name" value="APH_6_hur"/>
    <property type="match status" value="1"/>
</dbReference>
<dbReference type="Gene3D" id="3.90.1200.10">
    <property type="match status" value="1"/>
</dbReference>
<evidence type="ECO:0000256" key="1">
    <source>
        <dbReference type="SAM" id="MobiDB-lite"/>
    </source>
</evidence>
<comment type="caution">
    <text evidence="2">The sequence shown here is derived from an EMBL/GenBank/DDBJ whole genome shotgun (WGS) entry which is preliminary data.</text>
</comment>
<dbReference type="GO" id="GO:0019748">
    <property type="term" value="P:secondary metabolic process"/>
    <property type="evidence" value="ECO:0007669"/>
    <property type="project" value="InterPro"/>
</dbReference>
<organism evidence="2 3">
    <name type="scientific">Georgenia ruanii</name>
    <dbReference type="NCBI Taxonomy" id="348442"/>
    <lineage>
        <taxon>Bacteria</taxon>
        <taxon>Bacillati</taxon>
        <taxon>Actinomycetota</taxon>
        <taxon>Actinomycetes</taxon>
        <taxon>Micrococcales</taxon>
        <taxon>Bogoriellaceae</taxon>
        <taxon>Georgenia</taxon>
    </lineage>
</organism>
<dbReference type="OrthoDB" id="3638028at2"/>
<dbReference type="InterPro" id="IPR006748">
    <property type="entry name" value="NH2Glyco/OHUrea_AB-resist_kin"/>
</dbReference>
<dbReference type="Proteomes" id="UP000429644">
    <property type="component" value="Unassembled WGS sequence"/>
</dbReference>
<keyword evidence="3" id="KW-1185">Reference proteome</keyword>
<accession>A0A7J9UZU9</accession>
<evidence type="ECO:0000313" key="3">
    <source>
        <dbReference type="Proteomes" id="UP000429644"/>
    </source>
</evidence>
<dbReference type="RefSeq" id="WP_152232954.1">
    <property type="nucleotide sequence ID" value="NZ_BAAAOT010000010.1"/>
</dbReference>
<sequence>MTAAPDAVAVPPALRRGSGATDDGAAWLTRLPDLVDRARTRWGLRLEAPFPAGTTAWTAPARTADGSDAVVKIVCPHPEAAAEAAGLRAWAGRGAAELLDHDAGTWTLLLRRARPGHGLEADPELAERRPAVRVDLAAELLGRLHAVDRADDVPKLADLAADQAALLRERGQRFAGPLGADPGLVADAAALLEELPRGGRRALLHGDLNPGNVLADDGAGRRRWLAIDPKPVLGDAAFDAWPVLTQVGEPFAEEDPVGTLRAHTRVLCATAGLETDRVAAWALARSCESALWRAAKQGDRDGARAELAQARAWARLA</sequence>
<dbReference type="InterPro" id="IPR011009">
    <property type="entry name" value="Kinase-like_dom_sf"/>
</dbReference>
<gene>
    <name evidence="2" type="ORF">GB882_15975</name>
</gene>
<dbReference type="EMBL" id="WHPD01003442">
    <property type="protein sequence ID" value="MPV90171.1"/>
    <property type="molecule type" value="Genomic_DNA"/>
</dbReference>
<dbReference type="AlphaFoldDB" id="A0A7J9UZU9"/>
<reference evidence="2 3" key="1">
    <citation type="submission" date="2019-10" db="EMBL/GenBank/DDBJ databases">
        <title>Georgenia wutianyii sp. nov. and Georgenia yuyongxinii sp. nov. isolated from plateau pika (Ochotona curzoniae) in the Qinghai-Tibet plateau of China.</title>
        <authorList>
            <person name="Tian Z."/>
        </authorList>
    </citation>
    <scope>NUCLEOTIDE SEQUENCE [LARGE SCALE GENOMIC DNA]</scope>
    <source>
        <strain evidence="2 3">JCM 15130</strain>
    </source>
</reference>